<evidence type="ECO:0000313" key="2">
    <source>
        <dbReference type="Proteomes" id="UP000683000"/>
    </source>
</evidence>
<accession>A0A8I2Z3A5</accession>
<organism evidence="1 2">
    <name type="scientific">Boletus reticuloceps</name>
    <dbReference type="NCBI Taxonomy" id="495285"/>
    <lineage>
        <taxon>Eukaryota</taxon>
        <taxon>Fungi</taxon>
        <taxon>Dikarya</taxon>
        <taxon>Basidiomycota</taxon>
        <taxon>Agaricomycotina</taxon>
        <taxon>Agaricomycetes</taxon>
        <taxon>Agaricomycetidae</taxon>
        <taxon>Boletales</taxon>
        <taxon>Boletineae</taxon>
        <taxon>Boletaceae</taxon>
        <taxon>Boletoideae</taxon>
        <taxon>Boletus</taxon>
    </lineage>
</organism>
<dbReference type="OrthoDB" id="2676372at2759"/>
<sequence>MPRSFVASHLQSQHVSNATHPMNDLWQNRLQFHSGLSLAQPYLNSGQNGSTLGCTSNQHTRGSWSLLDTSRWSPAPLPSLASTHPISRTQFPLTFIQEPQVSPEWPFATEGTLACGKTPEPLVMPHSEVLPDLSSGDPAFRPARHHHASLGTDVNILDIYPPPSFTPQPDHPAFTTSNILPPSSSSSTQRVTSLAQDEWQPPVVIYRAPEKKGPGRRRCQRACAINIEGLWIDRDDLYSGAGQGSGMISVHECQWAKSTNSCGMWIMGSRSRVGAHIRNWHRQRHADSKVKCLWDECTTVEAMLKDSIRRHIVTVHLGEGYHCLGCHQEFPRKDVYDKHVENGDVCRSTGAAIVYGTERREIDTRRALQRGFGGKQFVMQAARVLGAAWQ</sequence>
<gene>
    <name evidence="1" type="ORF">JVT61DRAFT_766</name>
</gene>
<evidence type="ECO:0000313" key="1">
    <source>
        <dbReference type="EMBL" id="KAG6382123.1"/>
    </source>
</evidence>
<reference evidence="1" key="1">
    <citation type="submission" date="2021-03" db="EMBL/GenBank/DDBJ databases">
        <title>Evolutionary innovations through gain and loss of genes in the ectomycorrhizal Boletales.</title>
        <authorList>
            <person name="Wu G."/>
            <person name="Miyauchi S."/>
            <person name="Morin E."/>
            <person name="Yang Z.-L."/>
            <person name="Xu J."/>
            <person name="Martin F.M."/>
        </authorList>
    </citation>
    <scope>NUCLEOTIDE SEQUENCE</scope>
    <source>
        <strain evidence="1">BR01</strain>
    </source>
</reference>
<name>A0A8I2Z3A5_9AGAM</name>
<dbReference type="AlphaFoldDB" id="A0A8I2Z3A5"/>
<keyword evidence="2" id="KW-1185">Reference proteome</keyword>
<proteinExistence type="predicted"/>
<dbReference type="EMBL" id="JAGFBS010000001">
    <property type="protein sequence ID" value="KAG6382123.1"/>
    <property type="molecule type" value="Genomic_DNA"/>
</dbReference>
<comment type="caution">
    <text evidence="1">The sequence shown here is derived from an EMBL/GenBank/DDBJ whole genome shotgun (WGS) entry which is preliminary data.</text>
</comment>
<dbReference type="Proteomes" id="UP000683000">
    <property type="component" value="Unassembled WGS sequence"/>
</dbReference>
<protein>
    <submittedName>
        <fullName evidence="1">Uncharacterized protein</fullName>
    </submittedName>
</protein>